<dbReference type="GO" id="GO:0006824">
    <property type="term" value="P:cobalt ion transport"/>
    <property type="evidence" value="ECO:0007669"/>
    <property type="project" value="InterPro"/>
</dbReference>
<name>E1YAE1_9BACT</name>
<evidence type="ECO:0000313" key="7">
    <source>
        <dbReference type="EMBL" id="CBX27535.1"/>
    </source>
</evidence>
<accession>E1YAE1</accession>
<organism evidence="7">
    <name type="scientific">uncultured Desulfobacterium sp</name>
    <dbReference type="NCBI Taxonomy" id="201089"/>
    <lineage>
        <taxon>Bacteria</taxon>
        <taxon>Pseudomonadati</taxon>
        <taxon>Thermodesulfobacteriota</taxon>
        <taxon>Desulfobacteria</taxon>
        <taxon>Desulfobacterales</taxon>
        <taxon>Desulfobacteriaceae</taxon>
        <taxon>Desulfobacterium</taxon>
        <taxon>environmental samples</taxon>
    </lineage>
</organism>
<feature type="transmembrane region" description="Helical" evidence="6">
    <location>
        <begin position="20"/>
        <end position="51"/>
    </location>
</feature>
<sequence length="250" mass="27904">MHLFDEHYNNNLLARVDVRIKLIIIFSLLIMVLCCNGIIFPLFIAMLCIGLCKFIEIPLRVMLIRFSEPLFIAAMLLFLKLFFTGQEPLFCVSIAGIDIIGYKDGLMEGIRLSSRIIGAVSLIALAGFSSPFTDIITGLSWFKIPSQFVDLLMITYRYIFVLFEDAGVIYNAQKNRLGYSSIRSGLSSFGTLSGELIIRAFDRSQTTTQAMFQRGYTGNMPVGHSASFKKNEAVIAVVIIVAAGVLWKIM</sequence>
<gene>
    <name evidence="7" type="ORF">N47_H23570</name>
</gene>
<keyword evidence="4 6" id="KW-1133">Transmembrane helix</keyword>
<evidence type="ECO:0000256" key="1">
    <source>
        <dbReference type="ARBA" id="ARBA00004651"/>
    </source>
</evidence>
<keyword evidence="3 6" id="KW-0812">Transmembrane</keyword>
<evidence type="ECO:0000256" key="5">
    <source>
        <dbReference type="ARBA" id="ARBA00023136"/>
    </source>
</evidence>
<protein>
    <recommendedName>
        <fullName evidence="8">Cobalt ECF transporter T component CbiQ</fullName>
    </recommendedName>
</protein>
<comment type="subcellular location">
    <subcellularLocation>
        <location evidence="1">Cell membrane</location>
        <topology evidence="1">Multi-pass membrane protein</topology>
    </subcellularLocation>
</comment>
<dbReference type="NCBIfam" id="TIGR02454">
    <property type="entry name" value="ECF_T_CbiQ"/>
    <property type="match status" value="1"/>
</dbReference>
<feature type="transmembrane region" description="Helical" evidence="6">
    <location>
        <begin position="116"/>
        <end position="142"/>
    </location>
</feature>
<dbReference type="CDD" id="cd16914">
    <property type="entry name" value="EcfT"/>
    <property type="match status" value="1"/>
</dbReference>
<feature type="transmembrane region" description="Helical" evidence="6">
    <location>
        <begin position="154"/>
        <end position="172"/>
    </location>
</feature>
<evidence type="ECO:0000256" key="4">
    <source>
        <dbReference type="ARBA" id="ARBA00022989"/>
    </source>
</evidence>
<dbReference type="InterPro" id="IPR012809">
    <property type="entry name" value="ECF_CbiQ"/>
</dbReference>
<evidence type="ECO:0000256" key="3">
    <source>
        <dbReference type="ARBA" id="ARBA00022692"/>
    </source>
</evidence>
<feature type="transmembrane region" description="Helical" evidence="6">
    <location>
        <begin position="63"/>
        <end position="83"/>
    </location>
</feature>
<dbReference type="AlphaFoldDB" id="E1YAE1"/>
<dbReference type="InterPro" id="IPR003339">
    <property type="entry name" value="ABC/ECF_trnsptr_transmembrane"/>
</dbReference>
<dbReference type="GO" id="GO:0043190">
    <property type="term" value="C:ATP-binding cassette (ABC) transporter complex"/>
    <property type="evidence" value="ECO:0007669"/>
    <property type="project" value="InterPro"/>
</dbReference>
<evidence type="ECO:0000256" key="6">
    <source>
        <dbReference type="SAM" id="Phobius"/>
    </source>
</evidence>
<keyword evidence="5 6" id="KW-0472">Membrane</keyword>
<keyword evidence="2" id="KW-1003">Cell membrane</keyword>
<dbReference type="InterPro" id="IPR051611">
    <property type="entry name" value="ECF_transporter_component"/>
</dbReference>
<dbReference type="PANTHER" id="PTHR34857">
    <property type="entry name" value="SLL0384 PROTEIN"/>
    <property type="match status" value="1"/>
</dbReference>
<evidence type="ECO:0000256" key="2">
    <source>
        <dbReference type="ARBA" id="ARBA00022475"/>
    </source>
</evidence>
<dbReference type="Pfam" id="PF02361">
    <property type="entry name" value="CbiQ"/>
    <property type="match status" value="1"/>
</dbReference>
<dbReference type="PANTHER" id="PTHR34857:SF2">
    <property type="entry name" value="SLL0384 PROTEIN"/>
    <property type="match status" value="1"/>
</dbReference>
<proteinExistence type="predicted"/>
<dbReference type="EMBL" id="FR695866">
    <property type="protein sequence ID" value="CBX27535.1"/>
    <property type="molecule type" value="Genomic_DNA"/>
</dbReference>
<evidence type="ECO:0008006" key="8">
    <source>
        <dbReference type="Google" id="ProtNLM"/>
    </source>
</evidence>
<reference evidence="7" key="1">
    <citation type="journal article" date="2011" name="Environ. Microbiol.">
        <title>Genomic insights into the metabolic potential of the polycyclic aromatic hydrocarbon degrading sulfate-reducing Deltaproteobacterium N47.</title>
        <authorList>
            <person name="Bergmann F."/>
            <person name="Selesi D."/>
            <person name="Weinmaier T."/>
            <person name="Tischler P."/>
            <person name="Rattei T."/>
            <person name="Meckenstock R.U."/>
        </authorList>
    </citation>
    <scope>NUCLEOTIDE SEQUENCE</scope>
</reference>